<dbReference type="PANTHER" id="PTHR39652">
    <property type="entry name" value="UPF0201 PROTEIN TK1335"/>
    <property type="match status" value="1"/>
</dbReference>
<dbReference type="PANTHER" id="PTHR39652:SF1">
    <property type="entry name" value="UPF0201 PROTEIN TK1335"/>
    <property type="match status" value="1"/>
</dbReference>
<dbReference type="SMR" id="A0A7L4PC07"/>
<protein>
    <recommendedName>
        <fullName evidence="1">UPF0201 protein HC235_11290</fullName>
    </recommendedName>
</protein>
<dbReference type="InterPro" id="IPR022803">
    <property type="entry name" value="Ribosomal_uL5_dom_sf"/>
</dbReference>
<dbReference type="RefSeq" id="WP_011901437.1">
    <property type="nucleotide sequence ID" value="NZ_JAAVJF010000006.1"/>
</dbReference>
<dbReference type="HAMAP" id="MF_01112">
    <property type="entry name" value="UPF0201"/>
    <property type="match status" value="1"/>
</dbReference>
<evidence type="ECO:0000313" key="2">
    <source>
        <dbReference type="EMBL" id="NYR16499.1"/>
    </source>
</evidence>
<dbReference type="OMA" id="EAYVYPT"/>
<dbReference type="Proteomes" id="UP000554766">
    <property type="component" value="Unassembled WGS sequence"/>
</dbReference>
<dbReference type="GeneID" id="5056124"/>
<gene>
    <name evidence="2" type="ORF">HC235_11290</name>
</gene>
<dbReference type="SUPFAM" id="SSF55282">
    <property type="entry name" value="RL5-like"/>
    <property type="match status" value="1"/>
</dbReference>
<dbReference type="Pfam" id="PF01877">
    <property type="entry name" value="RNA_binding"/>
    <property type="match status" value="1"/>
</dbReference>
<evidence type="ECO:0000313" key="3">
    <source>
        <dbReference type="Proteomes" id="UP000554766"/>
    </source>
</evidence>
<sequence length="143" mass="16039">MKVEVVVEVRHTENKQKVIHALENIFTPKKIEEKRSDVGTVLIASCEGHECLEKLRSAIWRQGIQDAARSVIARGIVAEDTVVFSVNKQAAYAGVVSFVTEPNESPLGPITFTVKTSNTRQFLDWIAPRTYRGRVYYQAPPPD</sequence>
<comment type="caution">
    <text evidence="2">The sequence shown here is derived from an EMBL/GenBank/DDBJ whole genome shotgun (WGS) entry which is preliminary data.</text>
</comment>
<evidence type="ECO:0000256" key="1">
    <source>
        <dbReference type="HAMAP-Rule" id="MF_01112"/>
    </source>
</evidence>
<reference evidence="2 3" key="1">
    <citation type="journal article" date="2020" name="Nat. Commun.">
        <title>The structures of two archaeal type IV pili illuminate evolutionary relationships.</title>
        <authorList>
            <person name="Wang F."/>
            <person name="Baquero D.P."/>
            <person name="Su Z."/>
            <person name="Beltran L.C."/>
            <person name="Prangishvili D."/>
            <person name="Krupovic M."/>
            <person name="Egelman E.H."/>
        </authorList>
    </citation>
    <scope>NUCLEOTIDE SEQUENCE [LARGE SCALE GENOMIC DNA]</scope>
    <source>
        <strain evidence="2 3">2GA</strain>
    </source>
</reference>
<dbReference type="EMBL" id="JAAVJF010000006">
    <property type="protein sequence ID" value="NYR16499.1"/>
    <property type="molecule type" value="Genomic_DNA"/>
</dbReference>
<organism evidence="2 3">
    <name type="scientific">Pyrobaculum arsenaticum</name>
    <dbReference type="NCBI Taxonomy" id="121277"/>
    <lineage>
        <taxon>Archaea</taxon>
        <taxon>Thermoproteota</taxon>
        <taxon>Thermoprotei</taxon>
        <taxon>Thermoproteales</taxon>
        <taxon>Thermoproteaceae</taxon>
        <taxon>Pyrobaculum</taxon>
    </lineage>
</organism>
<dbReference type="Gene3D" id="3.30.1440.10">
    <property type="match status" value="1"/>
</dbReference>
<keyword evidence="3" id="KW-1185">Reference proteome</keyword>
<proteinExistence type="inferred from homology"/>
<dbReference type="AlphaFoldDB" id="A0A7L4PC07"/>
<dbReference type="InterPro" id="IPR002739">
    <property type="entry name" value="PAB1135-like"/>
</dbReference>
<name>A0A7L4PC07_9CREN</name>
<accession>A0A7L4PC07</accession>
<comment type="similarity">
    <text evidence="1">Belongs to the UPF0201 family.</text>
</comment>